<reference evidence="1 2" key="2">
    <citation type="submission" date="2013-02" db="EMBL/GenBank/DDBJ databases">
        <title>The Genome Sequence of Plasmodium falciparum 7G8.</title>
        <authorList>
            <consortium name="The Broad Institute Genome Sequencing Platform"/>
            <consortium name="The Broad Institute Genome Sequencing Center for Infectious Disease"/>
            <person name="Neafsey D."/>
            <person name="Cheeseman I."/>
            <person name="Volkman S."/>
            <person name="Adams J."/>
            <person name="Walker B."/>
            <person name="Young S.K."/>
            <person name="Zeng Q."/>
            <person name="Gargeya S."/>
            <person name="Fitzgerald M."/>
            <person name="Haas B."/>
            <person name="Abouelleil A."/>
            <person name="Alvarado L."/>
            <person name="Arachchi H.M."/>
            <person name="Berlin A.M."/>
            <person name="Chapman S.B."/>
            <person name="Dewar J."/>
            <person name="Goldberg J."/>
            <person name="Griggs A."/>
            <person name="Gujja S."/>
            <person name="Hansen M."/>
            <person name="Howarth C."/>
            <person name="Imamovic A."/>
            <person name="Larimer J."/>
            <person name="McCowan C."/>
            <person name="Murphy C."/>
            <person name="Neiman D."/>
            <person name="Pearson M."/>
            <person name="Priest M."/>
            <person name="Roberts A."/>
            <person name="Saif S."/>
            <person name="Shea T."/>
            <person name="Sisk P."/>
            <person name="Sykes S."/>
            <person name="Wortman J."/>
            <person name="Nusbaum C."/>
            <person name="Birren B."/>
        </authorList>
    </citation>
    <scope>NUCLEOTIDE SEQUENCE [LARGE SCALE GENOMIC DNA]</scope>
    <source>
        <strain evidence="1 2">7G8</strain>
    </source>
</reference>
<organism evidence="1 2">
    <name type="scientific">Plasmodium falciparum (isolate 7G8)</name>
    <dbReference type="NCBI Taxonomy" id="57266"/>
    <lineage>
        <taxon>Eukaryota</taxon>
        <taxon>Sar</taxon>
        <taxon>Alveolata</taxon>
        <taxon>Apicomplexa</taxon>
        <taxon>Aconoidasida</taxon>
        <taxon>Haemosporida</taxon>
        <taxon>Plasmodiidae</taxon>
        <taxon>Plasmodium</taxon>
        <taxon>Plasmodium (Laverania)</taxon>
    </lineage>
</organism>
<dbReference type="Proteomes" id="UP000030688">
    <property type="component" value="Unassembled WGS sequence"/>
</dbReference>
<protein>
    <submittedName>
        <fullName evidence="1">Uncharacterized protein</fullName>
    </submittedName>
</protein>
<accession>W7FF89</accession>
<dbReference type="AlphaFoldDB" id="W7FF89"/>
<reference evidence="2" key="1">
    <citation type="submission" date="2007-11" db="EMBL/GenBank/DDBJ databases">
        <authorList>
            <consortium name="The Broad Institute Genome Sequencing Platform"/>
            <person name="Volkman S.K."/>
            <person name="Daily J.P."/>
            <person name="Sarr O."/>
            <person name="Ndiaye D."/>
            <person name="Ndir O."/>
            <person name="Mboup S."/>
            <person name="Lukens A."/>
            <person name="Stange-Thomann N."/>
            <person name="Mauceli E."/>
            <person name="Gnerre S."/>
            <person name="Jaffe D."/>
            <person name="Zainoun J."/>
            <person name="Wiegand R.C."/>
            <person name="Birren B."/>
            <person name="Galagan J."/>
            <person name="Lander E."/>
            <person name="Wirth D.F."/>
        </authorList>
    </citation>
    <scope>NUCLEOTIDE SEQUENCE [LARGE SCALE GENOMIC DNA]</scope>
    <source>
        <strain evidence="2">7G8</strain>
    </source>
</reference>
<name>W7FF89_PLAF8</name>
<proteinExistence type="predicted"/>
<evidence type="ECO:0000313" key="2">
    <source>
        <dbReference type="Proteomes" id="UP000030688"/>
    </source>
</evidence>
<sequence>MNNYTYAWIIKLFCYKRLLAESQERNKSKTHSCQNLFTYPIDNKLEEIVTEYHKTSTSTLKHEIQHKYDNETEQKECKNEKYNESWIQKFHKKITLQ</sequence>
<dbReference type="EMBL" id="KE123617">
    <property type="protein sequence ID" value="EUR72086.1"/>
    <property type="molecule type" value="Genomic_DNA"/>
</dbReference>
<evidence type="ECO:0000313" key="1">
    <source>
        <dbReference type="EMBL" id="EUR72086.1"/>
    </source>
</evidence>
<gene>
    <name evidence="1" type="ORF">PFBG_02753</name>
</gene>